<gene>
    <name evidence="2" type="ORF">Tci_607012</name>
</gene>
<accession>A0A699JJ25</accession>
<feature type="compositionally biased region" description="Polar residues" evidence="1">
    <location>
        <begin position="106"/>
        <end position="119"/>
    </location>
</feature>
<name>A0A699JJ25_TANCI</name>
<evidence type="ECO:0000313" key="2">
    <source>
        <dbReference type="EMBL" id="GFA35040.1"/>
    </source>
</evidence>
<dbReference type="EMBL" id="BKCJ010409058">
    <property type="protein sequence ID" value="GFA35040.1"/>
    <property type="molecule type" value="Genomic_DNA"/>
</dbReference>
<feature type="non-terminal residue" evidence="2">
    <location>
        <position position="1"/>
    </location>
</feature>
<feature type="compositionally biased region" description="Basic and acidic residues" evidence="1">
    <location>
        <begin position="120"/>
        <end position="135"/>
    </location>
</feature>
<proteinExistence type="predicted"/>
<dbReference type="AlphaFoldDB" id="A0A699JJ25"/>
<feature type="non-terminal residue" evidence="2">
    <location>
        <position position="261"/>
    </location>
</feature>
<protein>
    <submittedName>
        <fullName evidence="2">Uncharacterized protein</fullName>
    </submittedName>
</protein>
<feature type="region of interest" description="Disordered" evidence="1">
    <location>
        <begin position="105"/>
        <end position="135"/>
    </location>
</feature>
<feature type="region of interest" description="Disordered" evidence="1">
    <location>
        <begin position="1"/>
        <end position="21"/>
    </location>
</feature>
<feature type="compositionally biased region" description="Basic residues" evidence="1">
    <location>
        <begin position="1"/>
        <end position="12"/>
    </location>
</feature>
<feature type="region of interest" description="Disordered" evidence="1">
    <location>
        <begin position="181"/>
        <end position="218"/>
    </location>
</feature>
<comment type="caution">
    <text evidence="2">The sequence shown here is derived from an EMBL/GenBank/DDBJ whole genome shotgun (WGS) entry which is preliminary data.</text>
</comment>
<reference evidence="2" key="1">
    <citation type="journal article" date="2019" name="Sci. Rep.">
        <title>Draft genome of Tanacetum cinerariifolium, the natural source of mosquito coil.</title>
        <authorList>
            <person name="Yamashiro T."/>
            <person name="Shiraishi A."/>
            <person name="Satake H."/>
            <person name="Nakayama K."/>
        </authorList>
    </citation>
    <scope>NUCLEOTIDE SEQUENCE</scope>
</reference>
<sequence length="261" mass="29532">KKQKSRKIKRKDTKLPQTSVTTGVADEVVSEEMDDREVNDAAITTIAIIDDITLAKALMAIKSAKPEADKVVIQELEQCTTTTPITITAASSRPNAKGLVIHDQEQAPTPTVSTQQPSQVKDKGKGKMVEPEPVKKLSKKQQLMLYEELAFKIQAKEEEEEEERLARKKLNKLKKTELVEESSKKAEAEITQEGSLNRLGDELEQERFKKQKVEDDKESEELKKYLEIIPDNGDDVFIDATPLSSKSLTIFDYKIYQERKK</sequence>
<feature type="compositionally biased region" description="Basic and acidic residues" evidence="1">
    <location>
        <begin position="199"/>
        <end position="218"/>
    </location>
</feature>
<evidence type="ECO:0000256" key="1">
    <source>
        <dbReference type="SAM" id="MobiDB-lite"/>
    </source>
</evidence>
<organism evidence="2">
    <name type="scientific">Tanacetum cinerariifolium</name>
    <name type="common">Dalmatian daisy</name>
    <name type="synonym">Chrysanthemum cinerariifolium</name>
    <dbReference type="NCBI Taxonomy" id="118510"/>
    <lineage>
        <taxon>Eukaryota</taxon>
        <taxon>Viridiplantae</taxon>
        <taxon>Streptophyta</taxon>
        <taxon>Embryophyta</taxon>
        <taxon>Tracheophyta</taxon>
        <taxon>Spermatophyta</taxon>
        <taxon>Magnoliopsida</taxon>
        <taxon>eudicotyledons</taxon>
        <taxon>Gunneridae</taxon>
        <taxon>Pentapetalae</taxon>
        <taxon>asterids</taxon>
        <taxon>campanulids</taxon>
        <taxon>Asterales</taxon>
        <taxon>Asteraceae</taxon>
        <taxon>Asteroideae</taxon>
        <taxon>Anthemideae</taxon>
        <taxon>Anthemidinae</taxon>
        <taxon>Tanacetum</taxon>
    </lineage>
</organism>